<evidence type="ECO:0000256" key="4">
    <source>
        <dbReference type="ARBA" id="ARBA00022692"/>
    </source>
</evidence>
<gene>
    <name evidence="13" type="ORF">DLAC_00291</name>
</gene>
<evidence type="ECO:0000313" key="13">
    <source>
        <dbReference type="EMBL" id="KYR02825.1"/>
    </source>
</evidence>
<keyword evidence="3" id="KW-1003">Cell membrane</keyword>
<keyword evidence="8 11" id="KW-0472">Membrane</keyword>
<evidence type="ECO:0000256" key="5">
    <source>
        <dbReference type="ARBA" id="ARBA00022729"/>
    </source>
</evidence>
<comment type="similarity">
    <text evidence="2">Belongs to the HAP2/GCS1 family.</text>
</comment>
<evidence type="ECO:0000256" key="8">
    <source>
        <dbReference type="ARBA" id="ARBA00023136"/>
    </source>
</evidence>
<dbReference type="Proteomes" id="UP000076078">
    <property type="component" value="Unassembled WGS sequence"/>
</dbReference>
<dbReference type="STRING" id="361077.A0A152A9L5"/>
<dbReference type="GO" id="GO:0007338">
    <property type="term" value="P:single fertilization"/>
    <property type="evidence" value="ECO:0007669"/>
    <property type="project" value="UniProtKB-KW"/>
</dbReference>
<evidence type="ECO:0000259" key="12">
    <source>
        <dbReference type="Pfam" id="PF10699"/>
    </source>
</evidence>
<evidence type="ECO:0000256" key="3">
    <source>
        <dbReference type="ARBA" id="ARBA00022475"/>
    </source>
</evidence>
<dbReference type="FunCoup" id="A0A152A9L5">
    <property type="interactions" value="1"/>
</dbReference>
<name>A0A152A9L5_TIELA</name>
<dbReference type="GO" id="GO:0008289">
    <property type="term" value="F:lipid binding"/>
    <property type="evidence" value="ECO:0007669"/>
    <property type="project" value="UniProtKB-KW"/>
</dbReference>
<protein>
    <recommendedName>
        <fullName evidence="12">Generative cell specific-1/HAP2 domain-containing protein</fullName>
    </recommendedName>
</protein>
<sequence length="705" mass="79536">MKIVRTLTILFLITIYLNCNIIYSNVIGSSKIQKCIRNGATQEPSETCDLKMVVAMTLNSNQNNTGDLKFTVDTVIDEEDGSKNKTVQTPIIVSFEMSKVTQVCSFKYEFTARYEAIEKIIYKNDYLITSGCSDKPESSTCGSIDGVRDSQGFCCRCSGSDYLGPDQNSRGNLECELFSSKSASAHCLDFTPQLFHIFSIKECIIQSTITANIRYMDPITQVYKNDKLQISPTSPIATAQGVLLELEGNFMPVVQFKNYESDYIAVPEDSNNPISLLPFENKTMILDRSLFDKTGLTCNKIGVSYSAFQNQPNRCQAEFKSCLRNQLKDYFEEGTHFISSLGEITRLHQSSNQNTKDLYLALVYPYNVKSLVTLNIVADNMVVTENISPGIIISANVQAFEAMSIKGVMKVLAKNTGFLNAEYFVLVHNCSQEILQVPHQRLTIIPEQILEINFDLGTDSMLKDSYHCYVDLLNIQSTLLDSKYVTFNVSETIIKGNQQDNSSNSSGDSLNSKSDQSCSDLCPSIIDIFCYVLHFSNCSNQILYAIGILITVIITLFIFFKCVRKFGCCCRKDDPSSKYRNKLKKLQKEYEEQAYTLLQQQMKTNSANIPKIKNDKVYREPQLNQNEAWYNIQSDYDTLHSHGLNLPKNIGSISIKGIVNAINDSQYEFIADNSNGSIPNNLIYQVFDKRQISLYFSLAPKYYTI</sequence>
<dbReference type="GO" id="GO:0005886">
    <property type="term" value="C:plasma membrane"/>
    <property type="evidence" value="ECO:0007669"/>
    <property type="project" value="UniProtKB-SubCell"/>
</dbReference>
<proteinExistence type="inferred from homology"/>
<dbReference type="Pfam" id="PF10699">
    <property type="entry name" value="HAP2-GCS1"/>
    <property type="match status" value="1"/>
</dbReference>
<evidence type="ECO:0000256" key="10">
    <source>
        <dbReference type="ARBA" id="ARBA00023279"/>
    </source>
</evidence>
<keyword evidence="14" id="KW-1185">Reference proteome</keyword>
<evidence type="ECO:0000256" key="9">
    <source>
        <dbReference type="ARBA" id="ARBA00023157"/>
    </source>
</evidence>
<accession>A0A152A9L5</accession>
<dbReference type="OMA" id="CSENMLI"/>
<dbReference type="EMBL" id="LODT01000001">
    <property type="protein sequence ID" value="KYR02825.1"/>
    <property type="molecule type" value="Genomic_DNA"/>
</dbReference>
<evidence type="ECO:0000313" key="14">
    <source>
        <dbReference type="Proteomes" id="UP000076078"/>
    </source>
</evidence>
<keyword evidence="6 11" id="KW-1133">Transmembrane helix</keyword>
<dbReference type="PANTHER" id="PTHR31764">
    <property type="entry name" value="PROTEIN HAPLESS 2"/>
    <property type="match status" value="1"/>
</dbReference>
<evidence type="ECO:0000256" key="7">
    <source>
        <dbReference type="ARBA" id="ARBA00023121"/>
    </source>
</evidence>
<dbReference type="InParanoid" id="A0A152A9L5"/>
<comment type="subcellular location">
    <subcellularLocation>
        <location evidence="1">Cell membrane</location>
        <topology evidence="1">Single-pass type I membrane protein</topology>
    </subcellularLocation>
</comment>
<reference evidence="13 14" key="1">
    <citation type="submission" date="2015-12" db="EMBL/GenBank/DDBJ databases">
        <title>Dictyostelia acquired genes for synthesis and detection of signals that induce cell-type specialization by lateral gene transfer from prokaryotes.</title>
        <authorList>
            <person name="Gloeckner G."/>
            <person name="Schaap P."/>
        </authorList>
    </citation>
    <scope>NUCLEOTIDE SEQUENCE [LARGE SCALE GENOMIC DNA]</scope>
    <source>
        <strain evidence="13 14">TK</strain>
    </source>
</reference>
<keyword evidence="4 11" id="KW-0812">Transmembrane</keyword>
<keyword evidence="5" id="KW-0732">Signal</keyword>
<dbReference type="OrthoDB" id="19060at2759"/>
<evidence type="ECO:0000256" key="6">
    <source>
        <dbReference type="ARBA" id="ARBA00022989"/>
    </source>
</evidence>
<evidence type="ECO:0000256" key="1">
    <source>
        <dbReference type="ARBA" id="ARBA00004251"/>
    </source>
</evidence>
<feature type="domain" description="Generative cell specific-1/HAP2" evidence="12">
    <location>
        <begin position="47"/>
        <end position="535"/>
    </location>
</feature>
<dbReference type="PANTHER" id="PTHR31764:SF0">
    <property type="entry name" value="GENERATIVE CELL SPECIFIC-1_HAP2 DOMAIN-CONTAINING PROTEIN"/>
    <property type="match status" value="1"/>
</dbReference>
<dbReference type="AlphaFoldDB" id="A0A152A9L5"/>
<evidence type="ECO:0000256" key="11">
    <source>
        <dbReference type="SAM" id="Phobius"/>
    </source>
</evidence>
<dbReference type="InterPro" id="IPR018928">
    <property type="entry name" value="HAP2/GCS1_dom"/>
</dbReference>
<organism evidence="13 14">
    <name type="scientific">Tieghemostelium lacteum</name>
    <name type="common">Slime mold</name>
    <name type="synonym">Dictyostelium lacteum</name>
    <dbReference type="NCBI Taxonomy" id="361077"/>
    <lineage>
        <taxon>Eukaryota</taxon>
        <taxon>Amoebozoa</taxon>
        <taxon>Evosea</taxon>
        <taxon>Eumycetozoa</taxon>
        <taxon>Dictyostelia</taxon>
        <taxon>Dictyosteliales</taxon>
        <taxon>Raperosteliaceae</taxon>
        <taxon>Tieghemostelium</taxon>
    </lineage>
</organism>
<evidence type="ECO:0000256" key="2">
    <source>
        <dbReference type="ARBA" id="ARBA00010929"/>
    </source>
</evidence>
<comment type="caution">
    <text evidence="13">The sequence shown here is derived from an EMBL/GenBank/DDBJ whole genome shotgun (WGS) entry which is preliminary data.</text>
</comment>
<keyword evidence="9" id="KW-1015">Disulfide bond</keyword>
<keyword evidence="10" id="KW-0278">Fertilization</keyword>
<feature type="transmembrane region" description="Helical" evidence="11">
    <location>
        <begin position="542"/>
        <end position="563"/>
    </location>
</feature>
<dbReference type="InterPro" id="IPR040326">
    <property type="entry name" value="HAP2/GCS1"/>
</dbReference>
<keyword evidence="7" id="KW-0446">Lipid-binding</keyword>